<accession>A0A1X2ZZ05</accession>
<comment type="caution">
    <text evidence="1">The sequence shown here is derived from an EMBL/GenBank/DDBJ whole genome shotgun (WGS) entry which is preliminary data.</text>
</comment>
<sequence length="185" mass="20584">MDTTEFLGNSAVRLAYQHRTLIIKRSVHRNGAKGGCSDDAAHVGSLFNLGVEEVFDECGEHADDDAEHHTDSQIQGSLRRRLRRRDLCLLHDGKLHRGLISGVQVAFNDVLQRFGNGIGDVRGLLRISIHHGNVHECGVGRIGDGDLAGKIRHGFIQAKIINNRLGPCPRNRNARLWFHPSQDHQ</sequence>
<gene>
    <name evidence="1" type="ORF">AL0467_1589</name>
</gene>
<dbReference type="EMBL" id="LNKI01000006">
    <property type="protein sequence ID" value="OSG99602.1"/>
    <property type="molecule type" value="Genomic_DNA"/>
</dbReference>
<evidence type="ECO:0000313" key="2">
    <source>
        <dbReference type="Proteomes" id="UP000193208"/>
    </source>
</evidence>
<reference evidence="1 2" key="1">
    <citation type="journal article" date="2016" name="Sci. Rep.">
        <title>Evaluation of genetic diversity among strains of the human gut commensal Bifidobacterium adolescentis.</title>
        <authorList>
            <person name="Duranti S."/>
            <person name="Milani C."/>
            <person name="Lugli G.A."/>
            <person name="Mancabelli L."/>
            <person name="Turroni F."/>
            <person name="Ferrario C."/>
            <person name="Mangifesta M."/>
            <person name="Viappiani A."/>
            <person name="Sanchez B."/>
            <person name="Margolles A."/>
            <person name="van Sinderen D."/>
            <person name="Ventura M."/>
        </authorList>
    </citation>
    <scope>NUCLEOTIDE SEQUENCE [LARGE SCALE GENOMIC DNA]</scope>
    <source>
        <strain evidence="1 2">AL46-7</strain>
    </source>
</reference>
<proteinExistence type="predicted"/>
<dbReference type="Proteomes" id="UP000193208">
    <property type="component" value="Unassembled WGS sequence"/>
</dbReference>
<dbReference type="AlphaFoldDB" id="A0A1X2ZZ05"/>
<protein>
    <submittedName>
        <fullName evidence="1">Uncharacterized protein</fullName>
    </submittedName>
</protein>
<name>A0A1X2ZZ05_BIFAD</name>
<organism evidence="1 2">
    <name type="scientific">Bifidobacterium adolescentis</name>
    <dbReference type="NCBI Taxonomy" id="1680"/>
    <lineage>
        <taxon>Bacteria</taxon>
        <taxon>Bacillati</taxon>
        <taxon>Actinomycetota</taxon>
        <taxon>Actinomycetes</taxon>
        <taxon>Bifidobacteriales</taxon>
        <taxon>Bifidobacteriaceae</taxon>
        <taxon>Bifidobacterium</taxon>
    </lineage>
</organism>
<evidence type="ECO:0000313" key="1">
    <source>
        <dbReference type="EMBL" id="OSG99602.1"/>
    </source>
</evidence>